<sequence length="110" mass="13019">MSPFQKKLKRKMDVYVHAVYRLTHSFPKQEMYGSSSQVRRAALSVVLNYIEGFARKRKKVKKNHFEISYGSLNESQYILAFALEEKWIPSEQYDFIYKIGDEIGAMLWTE</sequence>
<feature type="non-terminal residue" evidence="1">
    <location>
        <position position="110"/>
    </location>
</feature>
<dbReference type="EMBL" id="PCWM01000030">
    <property type="protein sequence ID" value="PIR03212.1"/>
    <property type="molecule type" value="Genomic_DNA"/>
</dbReference>
<evidence type="ECO:0000313" key="1">
    <source>
        <dbReference type="EMBL" id="PIR03212.1"/>
    </source>
</evidence>
<dbReference type="Gene3D" id="1.20.1440.60">
    <property type="entry name" value="23S rRNA-intervening sequence"/>
    <property type="match status" value="1"/>
</dbReference>
<reference evidence="1 2" key="1">
    <citation type="submission" date="2017-09" db="EMBL/GenBank/DDBJ databases">
        <title>Depth-based differentiation of microbial function through sediment-hosted aquifers and enrichment of novel symbionts in the deep terrestrial subsurface.</title>
        <authorList>
            <person name="Probst A.J."/>
            <person name="Ladd B."/>
            <person name="Jarett J.K."/>
            <person name="Geller-Mcgrath D.E."/>
            <person name="Sieber C.M."/>
            <person name="Emerson J.B."/>
            <person name="Anantharaman K."/>
            <person name="Thomas B.C."/>
            <person name="Malmstrom R."/>
            <person name="Stieglmeier M."/>
            <person name="Klingl A."/>
            <person name="Woyke T."/>
            <person name="Ryan C.M."/>
            <person name="Banfield J.F."/>
        </authorList>
    </citation>
    <scope>NUCLEOTIDE SEQUENCE [LARGE SCALE GENOMIC DNA]</scope>
    <source>
        <strain evidence="1">CG11_big_fil_rev_8_21_14_0_20_43_7</strain>
    </source>
</reference>
<comment type="caution">
    <text evidence="1">The sequence shown here is derived from an EMBL/GenBank/DDBJ whole genome shotgun (WGS) entry which is preliminary data.</text>
</comment>
<dbReference type="PANTHER" id="PTHR38471">
    <property type="entry name" value="FOUR HELIX BUNDLE PROTEIN"/>
    <property type="match status" value="1"/>
</dbReference>
<evidence type="ECO:0000313" key="2">
    <source>
        <dbReference type="Proteomes" id="UP000229782"/>
    </source>
</evidence>
<dbReference type="SUPFAM" id="SSF158446">
    <property type="entry name" value="IVS-encoded protein-like"/>
    <property type="match status" value="1"/>
</dbReference>
<dbReference type="InterPro" id="IPR012657">
    <property type="entry name" value="23S_rRNA-intervening_sequence"/>
</dbReference>
<dbReference type="NCBIfam" id="TIGR02436">
    <property type="entry name" value="four helix bundle protein"/>
    <property type="match status" value="1"/>
</dbReference>
<dbReference type="PANTHER" id="PTHR38471:SF2">
    <property type="entry name" value="FOUR HELIX BUNDLE PROTEIN"/>
    <property type="match status" value="1"/>
</dbReference>
<dbReference type="Proteomes" id="UP000229782">
    <property type="component" value="Unassembled WGS sequence"/>
</dbReference>
<organism evidence="1 2">
    <name type="scientific">Candidatus Magasanikbacteria bacterium CG11_big_fil_rev_8_21_14_0_20_43_7</name>
    <dbReference type="NCBI Taxonomy" id="1974654"/>
    <lineage>
        <taxon>Bacteria</taxon>
        <taxon>Candidatus Magasanikiibacteriota</taxon>
    </lineage>
</organism>
<accession>A0A2H0N2U3</accession>
<proteinExistence type="predicted"/>
<dbReference type="Pfam" id="PF05635">
    <property type="entry name" value="23S_rRNA_IVP"/>
    <property type="match status" value="1"/>
</dbReference>
<name>A0A2H0N2U3_9BACT</name>
<dbReference type="CDD" id="cd16377">
    <property type="entry name" value="23S_rRNA_IVP_like"/>
    <property type="match status" value="1"/>
</dbReference>
<protein>
    <submittedName>
        <fullName evidence="1">Four helix bundle protein</fullName>
    </submittedName>
</protein>
<dbReference type="InterPro" id="IPR036583">
    <property type="entry name" value="23S_rRNA_IVS_sf"/>
</dbReference>
<gene>
    <name evidence="1" type="ORF">COV60_01505</name>
</gene>
<dbReference type="AlphaFoldDB" id="A0A2H0N2U3"/>